<reference evidence="13" key="2">
    <citation type="submission" date="2025-09" db="UniProtKB">
        <authorList>
            <consortium name="Ensembl"/>
        </authorList>
    </citation>
    <scope>IDENTIFICATION</scope>
</reference>
<evidence type="ECO:0000256" key="10">
    <source>
        <dbReference type="SAM" id="MobiDB-lite"/>
    </source>
</evidence>
<dbReference type="InterPro" id="IPR045305">
    <property type="entry name" value="RRM2_I_PABPs"/>
</dbReference>
<dbReference type="Proteomes" id="UP000694557">
    <property type="component" value="Unassembled WGS sequence"/>
</dbReference>
<comment type="function">
    <text evidence="6">Binds and protects the poly(A) tail of mRNA with or without an AU-rich element (ARE) and prevents mRNA deadenylation. Stimulates the translation of mRNAs to which it is bound during early development.</text>
</comment>
<organism evidence="13 14">
    <name type="scientific">Oncorhynchus kisutch</name>
    <name type="common">Coho salmon</name>
    <name type="synonym">Salmo kisutch</name>
    <dbReference type="NCBI Taxonomy" id="8019"/>
    <lineage>
        <taxon>Eukaryota</taxon>
        <taxon>Metazoa</taxon>
        <taxon>Chordata</taxon>
        <taxon>Craniata</taxon>
        <taxon>Vertebrata</taxon>
        <taxon>Euteleostomi</taxon>
        <taxon>Actinopterygii</taxon>
        <taxon>Neopterygii</taxon>
        <taxon>Teleostei</taxon>
        <taxon>Protacanthopterygii</taxon>
        <taxon>Salmoniformes</taxon>
        <taxon>Salmonidae</taxon>
        <taxon>Salmoninae</taxon>
        <taxon>Oncorhynchus</taxon>
    </lineage>
</organism>
<gene>
    <name evidence="13" type="primary">PABPC4</name>
    <name evidence="13" type="synonym">pabpc4</name>
</gene>
<evidence type="ECO:0000256" key="1">
    <source>
        <dbReference type="ARBA" id="ARBA00004496"/>
    </source>
</evidence>
<sequence length="555" mass="62256">MNTANEGSYPMASLYVGDLHPDITEAMLYEKFSPAGPVLSIRVCRDMITRRSLGYAYVNFSQPTDAERALDTMNFDVVKGKPIRIMWSQRDPSLRKSGVGNVFIKNLDKTIDNKALYDTFSAFGNILSCKVVCDENGSKGYAFVHFETQEAADRAIEKMNGMLLNDRKVFVGRFKSRKEREAELGAKAKEFTNVYIKNFGDDMNDDKLKEMFDQYGKTLSVRVMADPSGKSRGFGFVSYEKHEDANMACEEMNGLEFNGKTVFVGRAQKKMERQAELRRKFEMLKQERISRYQGVNLYIKNLDDTIDDEKLRKEFTPFGSITSAKVMLDEGRSKGFGFVCFSSPEEATKAVTEMNGRIVGSKPIYVALAQRKEERKAHLTNQYVQRIAGMRAMPANANINQFQPASGYFMPAVPQVSVERRAGSNGFERNAQLPAPAWSTCQPETPDSQCQRPEPPKHGSQQAVDVQGQEPLTASVLAAAPPQEQKQMLGERLFPLIQPMHPSLAGKITGMLLEIDNSELLHMLESNESLRSKVEEAVAVLQAHQAKKDDYGTLN</sequence>
<dbReference type="AlphaFoldDB" id="A0A8C7H7J3"/>
<dbReference type="InterPro" id="IPR035979">
    <property type="entry name" value="RBD_domain_sf"/>
</dbReference>
<dbReference type="SMART" id="SM00517">
    <property type="entry name" value="PolyA"/>
    <property type="match status" value="1"/>
</dbReference>
<dbReference type="FunFam" id="1.10.1900.10:FF:000001">
    <property type="entry name" value="Polyadenylate-binding protein"/>
    <property type="match status" value="1"/>
</dbReference>
<dbReference type="InterPro" id="IPR036053">
    <property type="entry name" value="PABP-dom"/>
</dbReference>
<dbReference type="FunFam" id="3.30.70.330:FF:000003">
    <property type="entry name" value="Polyadenylate-binding protein"/>
    <property type="match status" value="1"/>
</dbReference>
<dbReference type="CDD" id="cd12380">
    <property type="entry name" value="RRM3_I_PABPs"/>
    <property type="match status" value="1"/>
</dbReference>
<evidence type="ECO:0000256" key="8">
    <source>
        <dbReference type="PROSITE-ProRule" id="PRU00176"/>
    </source>
</evidence>
<dbReference type="Pfam" id="PF00076">
    <property type="entry name" value="RRM_1"/>
    <property type="match status" value="4"/>
</dbReference>
<dbReference type="InterPro" id="IPR000504">
    <property type="entry name" value="RRM_dom"/>
</dbReference>
<feature type="domain" description="RRM" evidence="11">
    <location>
        <begin position="295"/>
        <end position="371"/>
    </location>
</feature>
<name>A0A8C7H7J3_ONCKI</name>
<evidence type="ECO:0000256" key="3">
    <source>
        <dbReference type="ARBA" id="ARBA00022490"/>
    </source>
</evidence>
<evidence type="ECO:0000256" key="4">
    <source>
        <dbReference type="ARBA" id="ARBA00022737"/>
    </source>
</evidence>
<evidence type="ECO:0000259" key="12">
    <source>
        <dbReference type="PROSITE" id="PS51309"/>
    </source>
</evidence>
<dbReference type="FunFam" id="3.30.70.330:FF:000021">
    <property type="entry name" value="Polyadenylate-binding protein"/>
    <property type="match status" value="1"/>
</dbReference>
<dbReference type="FunFam" id="3.30.70.330:FF:000049">
    <property type="entry name" value="Polyadenylate-binding protein"/>
    <property type="match status" value="1"/>
</dbReference>
<dbReference type="GO" id="GO:0005737">
    <property type="term" value="C:cytoplasm"/>
    <property type="evidence" value="ECO:0007669"/>
    <property type="project" value="UniProtKB-SubCell"/>
</dbReference>
<dbReference type="InterPro" id="IPR006515">
    <property type="entry name" value="PABP_1234"/>
</dbReference>
<dbReference type="GeneTree" id="ENSGT00940000154788"/>
<dbReference type="InterPro" id="IPR002004">
    <property type="entry name" value="PABP_HYD_C"/>
</dbReference>
<dbReference type="PANTHER" id="PTHR24012">
    <property type="entry name" value="RNA BINDING PROTEIN"/>
    <property type="match status" value="1"/>
</dbReference>
<reference evidence="13" key="1">
    <citation type="submission" date="2025-08" db="UniProtKB">
        <authorList>
            <consortium name="Ensembl"/>
        </authorList>
    </citation>
    <scope>IDENTIFICATION</scope>
</reference>
<dbReference type="PROSITE" id="PS50102">
    <property type="entry name" value="RRM"/>
    <property type="match status" value="4"/>
</dbReference>
<dbReference type="Ensembl" id="ENSOKIT00005057285.1">
    <property type="protein sequence ID" value="ENSOKIP00005054024.1"/>
    <property type="gene ID" value="ENSOKIG00005022837.1"/>
</dbReference>
<comment type="similarity">
    <text evidence="2 9">Belongs to the polyadenylate-binding protein type-1 family.</text>
</comment>
<dbReference type="InterPro" id="IPR003954">
    <property type="entry name" value="RRM_euk-type"/>
</dbReference>
<evidence type="ECO:0000313" key="14">
    <source>
        <dbReference type="Proteomes" id="UP000694557"/>
    </source>
</evidence>
<dbReference type="Gene3D" id="1.10.1900.10">
    <property type="entry name" value="c-terminal domain of poly(a) binding protein"/>
    <property type="match status" value="1"/>
</dbReference>
<keyword evidence="4" id="KW-0677">Repeat</keyword>
<keyword evidence="14" id="KW-1185">Reference proteome</keyword>
<feature type="domain" description="PABC" evidence="12">
    <location>
        <begin position="469"/>
        <end position="546"/>
    </location>
</feature>
<accession>A0A8C7H7J3</accession>
<evidence type="ECO:0000313" key="13">
    <source>
        <dbReference type="Ensembl" id="ENSOKIP00005054024.1"/>
    </source>
</evidence>
<dbReference type="SMART" id="SM00360">
    <property type="entry name" value="RRM"/>
    <property type="match status" value="4"/>
</dbReference>
<comment type="subunit">
    <text evidence="7">Interacts with dazl in an RNA-independent manner. The C-terminus can self-associate and also interact with the C-terminus of pabpc1, independently of RNA. RRM 1 and RRM 2 interact with both eif4g1 and paip1, and the C-terminus also interacts with paip1. Prior to oocyte maturation, found in a complex with dazl and pum2 proteins and spdy1 mRNA; pum2 dissociates from the complex during maturation. Interacts with the translation termination factor sup35/erf3.</text>
</comment>
<protein>
    <recommendedName>
        <fullName evidence="9">Polyadenylate-binding protein</fullName>
        <shortName evidence="9">PABP</shortName>
    </recommendedName>
</protein>
<dbReference type="GO" id="GO:0010628">
    <property type="term" value="P:positive regulation of gene expression"/>
    <property type="evidence" value="ECO:0007669"/>
    <property type="project" value="UniProtKB-ARBA"/>
</dbReference>
<evidence type="ECO:0000259" key="11">
    <source>
        <dbReference type="PROSITE" id="PS50102"/>
    </source>
</evidence>
<dbReference type="CDD" id="cd12378">
    <property type="entry name" value="RRM1_I_PABPs"/>
    <property type="match status" value="1"/>
</dbReference>
<feature type="domain" description="RRM" evidence="11">
    <location>
        <begin position="100"/>
        <end position="176"/>
    </location>
</feature>
<dbReference type="Pfam" id="PF00658">
    <property type="entry name" value="MLLE"/>
    <property type="match status" value="1"/>
</dbReference>
<evidence type="ECO:0000256" key="7">
    <source>
        <dbReference type="ARBA" id="ARBA00066197"/>
    </source>
</evidence>
<keyword evidence="5 8" id="KW-0694">RNA-binding</keyword>
<feature type="compositionally biased region" description="Polar residues" evidence="10">
    <location>
        <begin position="439"/>
        <end position="451"/>
    </location>
</feature>
<dbReference type="SUPFAM" id="SSF63570">
    <property type="entry name" value="PABC (PABP) domain"/>
    <property type="match status" value="1"/>
</dbReference>
<dbReference type="GO" id="GO:0003723">
    <property type="term" value="F:RNA binding"/>
    <property type="evidence" value="ECO:0007669"/>
    <property type="project" value="UniProtKB-UniRule"/>
</dbReference>
<evidence type="ECO:0000256" key="5">
    <source>
        <dbReference type="ARBA" id="ARBA00022884"/>
    </source>
</evidence>
<feature type="region of interest" description="Disordered" evidence="10">
    <location>
        <begin position="427"/>
        <end position="465"/>
    </location>
</feature>
<evidence type="ECO:0000256" key="6">
    <source>
        <dbReference type="ARBA" id="ARBA00057784"/>
    </source>
</evidence>
<dbReference type="FunFam" id="3.30.70.330:FF:000042">
    <property type="entry name" value="Polyadenylate-binding protein"/>
    <property type="match status" value="1"/>
</dbReference>
<keyword evidence="3 9" id="KW-0963">Cytoplasm</keyword>
<dbReference type="InterPro" id="IPR034364">
    <property type="entry name" value="PABP_RRM1"/>
</dbReference>
<dbReference type="PROSITE" id="PS51309">
    <property type="entry name" value="PABC"/>
    <property type="match status" value="1"/>
</dbReference>
<dbReference type="SUPFAM" id="SSF54928">
    <property type="entry name" value="RNA-binding domain, RBD"/>
    <property type="match status" value="2"/>
</dbReference>
<evidence type="ECO:0000256" key="2">
    <source>
        <dbReference type="ARBA" id="ARBA00008557"/>
    </source>
</evidence>
<dbReference type="CDD" id="cd12379">
    <property type="entry name" value="RRM2_I_PABPs"/>
    <property type="match status" value="1"/>
</dbReference>
<comment type="subcellular location">
    <subcellularLocation>
        <location evidence="1 9">Cytoplasm</location>
    </subcellularLocation>
</comment>
<feature type="domain" description="RRM" evidence="11">
    <location>
        <begin position="192"/>
        <end position="269"/>
    </location>
</feature>
<dbReference type="SMART" id="SM00361">
    <property type="entry name" value="RRM_1"/>
    <property type="match status" value="3"/>
</dbReference>
<feature type="domain" description="RRM" evidence="11">
    <location>
        <begin position="12"/>
        <end position="90"/>
    </location>
</feature>
<evidence type="ECO:0000256" key="9">
    <source>
        <dbReference type="RuleBase" id="RU362004"/>
    </source>
</evidence>
<dbReference type="CDD" id="cd12381">
    <property type="entry name" value="RRM4_I_PABPs"/>
    <property type="match status" value="1"/>
</dbReference>
<dbReference type="InterPro" id="IPR012677">
    <property type="entry name" value="Nucleotide-bd_a/b_plait_sf"/>
</dbReference>
<proteinExistence type="inferred from homology"/>
<dbReference type="NCBIfam" id="TIGR01628">
    <property type="entry name" value="PABP-1234"/>
    <property type="match status" value="1"/>
</dbReference>
<comment type="function">
    <text evidence="9">Binds the poly(A) tail of mRNA.</text>
</comment>
<dbReference type="Gene3D" id="3.30.70.330">
    <property type="match status" value="4"/>
</dbReference>